<evidence type="ECO:0000259" key="2">
    <source>
        <dbReference type="SMART" id="SM00871"/>
    </source>
</evidence>
<dbReference type="EMBL" id="JBHSAT010000023">
    <property type="protein sequence ID" value="MFC3878316.1"/>
    <property type="molecule type" value="Genomic_DNA"/>
</dbReference>
<dbReference type="RefSeq" id="WP_386102443.1">
    <property type="nucleotide sequence ID" value="NZ_JBHSAT010000023.1"/>
</dbReference>
<dbReference type="InterPro" id="IPR010499">
    <property type="entry name" value="AraC_E-bd"/>
</dbReference>
<keyword evidence="1" id="KW-1133">Transmembrane helix</keyword>
<feature type="domain" description="AraC effector-binding" evidence="2">
    <location>
        <begin position="181"/>
        <end position="339"/>
    </location>
</feature>
<dbReference type="Pfam" id="PF06445">
    <property type="entry name" value="GyrI-like"/>
    <property type="match status" value="1"/>
</dbReference>
<feature type="transmembrane region" description="Helical" evidence="1">
    <location>
        <begin position="6"/>
        <end position="24"/>
    </location>
</feature>
<name>A0ABV8AND9_9FLAO</name>
<accession>A0ABV8AND9</accession>
<keyword evidence="1" id="KW-0812">Transmembrane</keyword>
<dbReference type="SUPFAM" id="SSF55136">
    <property type="entry name" value="Probable bacterial effector-binding domain"/>
    <property type="match status" value="1"/>
</dbReference>
<evidence type="ECO:0000313" key="4">
    <source>
        <dbReference type="Proteomes" id="UP001595812"/>
    </source>
</evidence>
<dbReference type="Pfam" id="PF10604">
    <property type="entry name" value="Polyketide_cyc2"/>
    <property type="match status" value="1"/>
</dbReference>
<dbReference type="SUPFAM" id="SSF55961">
    <property type="entry name" value="Bet v1-like"/>
    <property type="match status" value="1"/>
</dbReference>
<dbReference type="SMART" id="SM00871">
    <property type="entry name" value="AraC_E_bind"/>
    <property type="match status" value="1"/>
</dbReference>
<dbReference type="Gene3D" id="3.20.80.10">
    <property type="entry name" value="Regulatory factor, effector binding domain"/>
    <property type="match status" value="1"/>
</dbReference>
<dbReference type="Proteomes" id="UP001595812">
    <property type="component" value="Unassembled WGS sequence"/>
</dbReference>
<keyword evidence="4" id="KW-1185">Reference proteome</keyword>
<protein>
    <submittedName>
        <fullName evidence="3">SRPBCC family protein</fullName>
    </submittedName>
</protein>
<proteinExistence type="predicted"/>
<evidence type="ECO:0000313" key="3">
    <source>
        <dbReference type="EMBL" id="MFC3878316.1"/>
    </source>
</evidence>
<reference evidence="4" key="1">
    <citation type="journal article" date="2019" name="Int. J. Syst. Evol. Microbiol.">
        <title>The Global Catalogue of Microorganisms (GCM) 10K type strain sequencing project: providing services to taxonomists for standard genome sequencing and annotation.</title>
        <authorList>
            <consortium name="The Broad Institute Genomics Platform"/>
            <consortium name="The Broad Institute Genome Sequencing Center for Infectious Disease"/>
            <person name="Wu L."/>
            <person name="Ma J."/>
        </authorList>
    </citation>
    <scope>NUCLEOTIDE SEQUENCE [LARGE SCALE GENOMIC DNA]</scope>
    <source>
        <strain evidence="4">CECT 8979</strain>
    </source>
</reference>
<dbReference type="Gene3D" id="3.30.530.20">
    <property type="match status" value="1"/>
</dbReference>
<dbReference type="InterPro" id="IPR019587">
    <property type="entry name" value="Polyketide_cyclase/dehydratase"/>
</dbReference>
<gene>
    <name evidence="3" type="ORF">ACFOSX_13835</name>
</gene>
<sequence length="340" mass="38194">MKYLKYILFLLLIVVIGLAIYIAVQPNSFEVTRSKTINAPQAVVYNEVIDLKNWEDWSSWKEADPSITISYPGKTEGVGGTYTWEDEDGVGVMTTLEANPNASISQEMQFAEFPKSDVNWTFEPNDDGSTEVTWTISGKDLPFQFKMFSTLMGGMEKQIGPHYERSLTMLDSVVTNDMKTYSIDVKGVTQHSGGYYLYNTASSKISDYPAKMQEMFPKVGAYALANNITFAGAPFVLIEKWDEENDAVIFSSCIPTQNKIISNEADILTGQLEPLPMVLTELKGDYSNLPEAWEKAMAFFETSSYELDPNGPMLEVYPTDPSQVPNPKNWLTQIYLPIKE</sequence>
<evidence type="ECO:0000256" key="1">
    <source>
        <dbReference type="SAM" id="Phobius"/>
    </source>
</evidence>
<dbReference type="InterPro" id="IPR029442">
    <property type="entry name" value="GyrI-like"/>
</dbReference>
<keyword evidence="1" id="KW-0472">Membrane</keyword>
<comment type="caution">
    <text evidence="3">The sequence shown here is derived from an EMBL/GenBank/DDBJ whole genome shotgun (WGS) entry which is preliminary data.</text>
</comment>
<dbReference type="InterPro" id="IPR023393">
    <property type="entry name" value="START-like_dom_sf"/>
</dbReference>
<dbReference type="InterPro" id="IPR011256">
    <property type="entry name" value="Reg_factor_effector_dom_sf"/>
</dbReference>
<dbReference type="CDD" id="cd07818">
    <property type="entry name" value="SRPBCC_1"/>
    <property type="match status" value="1"/>
</dbReference>
<organism evidence="3 4">
    <name type="scientific">Winogradskyella maritima</name>
    <dbReference type="NCBI Taxonomy" id="1517766"/>
    <lineage>
        <taxon>Bacteria</taxon>
        <taxon>Pseudomonadati</taxon>
        <taxon>Bacteroidota</taxon>
        <taxon>Flavobacteriia</taxon>
        <taxon>Flavobacteriales</taxon>
        <taxon>Flavobacteriaceae</taxon>
        <taxon>Winogradskyella</taxon>
    </lineage>
</organism>